<sequence>MSSLGIDVGGANLKIAGNGVADIIYFPMWKMAGKLKDKLEEIAKRYGAEKAGIVITAELADVFKSKEEGIRFVERVCRDIFKDVYFLDVHGNLVKEIKNPRLFSASNWVASISFLLSEGYRDFLFVDVGSTTADLIPVKDRIISALTDFERLKRGELIYFGVLRTPVFYVLRSFEGAKLCPEFFAITADVFRITGDISEEDYTCETPDGKGRSVEDCMRRIARTVCCDLEELGERKAKELAINAKKSMVRVLRREIRRKVEEHRLKQVFACGIGEFLVEASYECVRLSKIYGEFSKLFPAFAMFKLVENL</sequence>
<evidence type="ECO:0000313" key="2">
    <source>
        <dbReference type="EMBL" id="HGT83482.1"/>
    </source>
</evidence>
<reference evidence="2" key="1">
    <citation type="journal article" date="2020" name="mSystems">
        <title>Genome- and Community-Level Interaction Insights into Carbon Utilization and Element Cycling Functions of Hydrothermarchaeota in Hydrothermal Sediment.</title>
        <authorList>
            <person name="Zhou Z."/>
            <person name="Liu Y."/>
            <person name="Xu W."/>
            <person name="Pan J."/>
            <person name="Luo Z.H."/>
            <person name="Li M."/>
        </authorList>
    </citation>
    <scope>NUCLEOTIDE SEQUENCE [LARGE SCALE GENOMIC DNA]</scope>
    <source>
        <strain evidence="2">SpSt-587</strain>
    </source>
</reference>
<dbReference type="AlphaFoldDB" id="A0A7J3M373"/>
<dbReference type="InterPro" id="IPR002821">
    <property type="entry name" value="Hydantoinase_A"/>
</dbReference>
<dbReference type="InterPro" id="IPR002756">
    <property type="entry name" value="MfnF"/>
</dbReference>
<comment type="caution">
    <text evidence="2">The sequence shown here is derived from an EMBL/GenBank/DDBJ whole genome shotgun (WGS) entry which is preliminary data.</text>
</comment>
<accession>A0A7J3M373</accession>
<proteinExistence type="predicted"/>
<evidence type="ECO:0000259" key="1">
    <source>
        <dbReference type="Pfam" id="PF01968"/>
    </source>
</evidence>
<gene>
    <name evidence="2" type="ORF">ENT52_07150</name>
</gene>
<dbReference type="NCBIfam" id="TIGR03123">
    <property type="entry name" value="one_C_unchar_1"/>
    <property type="match status" value="1"/>
</dbReference>
<dbReference type="GO" id="GO:0016787">
    <property type="term" value="F:hydrolase activity"/>
    <property type="evidence" value="ECO:0007669"/>
    <property type="project" value="InterPro"/>
</dbReference>
<dbReference type="Gene3D" id="3.30.420.40">
    <property type="match status" value="1"/>
</dbReference>
<dbReference type="Gene3D" id="3.30.420.190">
    <property type="entry name" value="conserved archaeal protein q6m145"/>
    <property type="match status" value="1"/>
</dbReference>
<dbReference type="EMBL" id="DSYZ01000133">
    <property type="protein sequence ID" value="HGT83482.1"/>
    <property type="molecule type" value="Genomic_DNA"/>
</dbReference>
<name>A0A7J3M373_ARCFL</name>
<dbReference type="Pfam" id="PF01968">
    <property type="entry name" value="Hydantoinase_A"/>
    <property type="match status" value="1"/>
</dbReference>
<organism evidence="2">
    <name type="scientific">Archaeoglobus fulgidus</name>
    <dbReference type="NCBI Taxonomy" id="2234"/>
    <lineage>
        <taxon>Archaea</taxon>
        <taxon>Methanobacteriati</taxon>
        <taxon>Methanobacteriota</taxon>
        <taxon>Archaeoglobi</taxon>
        <taxon>Archaeoglobales</taxon>
        <taxon>Archaeoglobaceae</taxon>
        <taxon>Archaeoglobus</taxon>
    </lineage>
</organism>
<protein>
    <submittedName>
        <fullName evidence="2">H4MPT-linked C1 transfer pathway protein</fullName>
    </submittedName>
</protein>
<feature type="domain" description="Hydantoinase A/oxoprolinase" evidence="1">
    <location>
        <begin position="52"/>
        <end position="303"/>
    </location>
</feature>